<dbReference type="AlphaFoldDB" id="A0A183J9Q4"/>
<dbReference type="GO" id="GO:0030001">
    <property type="term" value="P:metal ion transport"/>
    <property type="evidence" value="ECO:0007669"/>
    <property type="project" value="TreeGrafter"/>
</dbReference>
<dbReference type="GO" id="GO:0005261">
    <property type="term" value="F:monoatomic cation channel activity"/>
    <property type="evidence" value="ECO:0007669"/>
    <property type="project" value="TreeGrafter"/>
</dbReference>
<dbReference type="WBParaSite" id="SBAD_0001301201-mRNA-1">
    <property type="protein sequence ID" value="SBAD_0001301201-mRNA-1"/>
    <property type="gene ID" value="SBAD_0001301201"/>
</dbReference>
<accession>A0A183J9Q4</accession>
<keyword evidence="1" id="KW-1133">Transmembrane helix</keyword>
<keyword evidence="2" id="KW-0732">Signal</keyword>
<dbReference type="GO" id="GO:0005886">
    <property type="term" value="C:plasma membrane"/>
    <property type="evidence" value="ECO:0007669"/>
    <property type="project" value="TreeGrafter"/>
</dbReference>
<dbReference type="PANTHER" id="PTHR13800">
    <property type="entry name" value="TRANSIENT RECEPTOR POTENTIAL CATION CHANNEL, SUBFAMILY M, MEMBER 6"/>
    <property type="match status" value="1"/>
</dbReference>
<proteinExistence type="predicted"/>
<name>A0A183J9Q4_9BILA</name>
<dbReference type="Proteomes" id="UP000270296">
    <property type="component" value="Unassembled WGS sequence"/>
</dbReference>
<dbReference type="EMBL" id="UZAM01018258">
    <property type="protein sequence ID" value="VDP50068.1"/>
    <property type="molecule type" value="Genomic_DNA"/>
</dbReference>
<dbReference type="OrthoDB" id="301415at2759"/>
<evidence type="ECO:0000313" key="5">
    <source>
        <dbReference type="WBParaSite" id="SBAD_0001301201-mRNA-1"/>
    </source>
</evidence>
<gene>
    <name evidence="3" type="ORF">SBAD_LOCUS12602</name>
</gene>
<reference evidence="3 4" key="2">
    <citation type="submission" date="2018-11" db="EMBL/GenBank/DDBJ databases">
        <authorList>
            <consortium name="Pathogen Informatics"/>
        </authorList>
    </citation>
    <scope>NUCLEOTIDE SEQUENCE [LARGE SCALE GENOMIC DNA]</scope>
</reference>
<keyword evidence="1" id="KW-0812">Transmembrane</keyword>
<evidence type="ECO:0000313" key="4">
    <source>
        <dbReference type="Proteomes" id="UP000270296"/>
    </source>
</evidence>
<reference evidence="5" key="1">
    <citation type="submission" date="2016-06" db="UniProtKB">
        <authorList>
            <consortium name="WormBaseParasite"/>
        </authorList>
    </citation>
    <scope>IDENTIFICATION</scope>
</reference>
<sequence>MILLCTILFIVLLSFGIFRQSVLYPNEAWNWTLVKNVVYKPYFMLYGELYAEEIDTCGDYGTNCVSYGWLTPLFMTIYLLLAIKENCSTYPMYVACEGCVSSFSFVFNTVSTHSHLIWKFHKYQQVMDYEQQPFLPPPLVIIVHIYRLVRYTFLRTWRAKKTQLFLSDADLSKLHDFESQCLEDLLTKKRNETAIKFGNLIVRVEYTSAEEDHSV</sequence>
<feature type="chain" id="PRO_5043140519" evidence="2">
    <location>
        <begin position="17"/>
        <end position="215"/>
    </location>
</feature>
<evidence type="ECO:0000256" key="1">
    <source>
        <dbReference type="SAM" id="Phobius"/>
    </source>
</evidence>
<evidence type="ECO:0000313" key="3">
    <source>
        <dbReference type="EMBL" id="VDP50068.1"/>
    </source>
</evidence>
<feature type="transmembrane region" description="Helical" evidence="1">
    <location>
        <begin position="66"/>
        <end position="83"/>
    </location>
</feature>
<evidence type="ECO:0000256" key="2">
    <source>
        <dbReference type="SAM" id="SignalP"/>
    </source>
</evidence>
<organism evidence="5">
    <name type="scientific">Soboliphyme baturini</name>
    <dbReference type="NCBI Taxonomy" id="241478"/>
    <lineage>
        <taxon>Eukaryota</taxon>
        <taxon>Metazoa</taxon>
        <taxon>Ecdysozoa</taxon>
        <taxon>Nematoda</taxon>
        <taxon>Enoplea</taxon>
        <taxon>Dorylaimia</taxon>
        <taxon>Dioctophymatida</taxon>
        <taxon>Dioctophymatoidea</taxon>
        <taxon>Soboliphymatidae</taxon>
        <taxon>Soboliphyme</taxon>
    </lineage>
</organism>
<protein>
    <submittedName>
        <fullName evidence="5">Transmembrane protein</fullName>
    </submittedName>
</protein>
<keyword evidence="4" id="KW-1185">Reference proteome</keyword>
<dbReference type="InterPro" id="IPR050927">
    <property type="entry name" value="TRPM"/>
</dbReference>
<feature type="signal peptide" evidence="2">
    <location>
        <begin position="1"/>
        <end position="16"/>
    </location>
</feature>
<dbReference type="PANTHER" id="PTHR13800:SF1">
    <property type="entry name" value="TRANSIENT RECEPTOR POTENTIAL CATION CHANNEL TRPM"/>
    <property type="match status" value="1"/>
</dbReference>
<keyword evidence="1" id="KW-0472">Membrane</keyword>